<protein>
    <submittedName>
        <fullName evidence="5">Baseplate J/gp47 family protein</fullName>
    </submittedName>
</protein>
<gene>
    <name evidence="5" type="ORF">HXM80_02285</name>
</gene>
<dbReference type="AlphaFoldDB" id="A0A930DI58"/>
<feature type="domain" description="Baseplate J-like central" evidence="3">
    <location>
        <begin position="187"/>
        <end position="256"/>
    </location>
</feature>
<dbReference type="PANTHER" id="PTHR37829:SF3">
    <property type="entry name" value="PROTEIN JAYE-RELATED"/>
    <property type="match status" value="1"/>
</dbReference>
<proteinExistence type="inferred from homology"/>
<dbReference type="Pfam" id="PF04865">
    <property type="entry name" value="Baseplate_J"/>
    <property type="match status" value="1"/>
</dbReference>
<evidence type="ECO:0000259" key="4">
    <source>
        <dbReference type="Pfam" id="PF26079"/>
    </source>
</evidence>
<accession>A0A930DI58</accession>
<evidence type="ECO:0000256" key="1">
    <source>
        <dbReference type="ARBA" id="ARBA00038087"/>
    </source>
</evidence>
<evidence type="ECO:0000259" key="2">
    <source>
        <dbReference type="Pfam" id="PF04865"/>
    </source>
</evidence>
<name>A0A930DI58_NEISI</name>
<dbReference type="InterPro" id="IPR058531">
    <property type="entry name" value="Baseplate_J_M"/>
</dbReference>
<dbReference type="InterPro" id="IPR058530">
    <property type="entry name" value="Baseplate_J-like_C"/>
</dbReference>
<dbReference type="Pfam" id="PF26079">
    <property type="entry name" value="Baseplate_J_C"/>
    <property type="match status" value="1"/>
</dbReference>
<dbReference type="InterPro" id="IPR052399">
    <property type="entry name" value="Phage_Baseplate_Assmbl_Protein"/>
</dbReference>
<evidence type="ECO:0000259" key="3">
    <source>
        <dbReference type="Pfam" id="PF26078"/>
    </source>
</evidence>
<dbReference type="EMBL" id="JABZQQ010000010">
    <property type="protein sequence ID" value="MBF1264520.1"/>
    <property type="molecule type" value="Genomic_DNA"/>
</dbReference>
<sequence length="350" mass="37851">MFKTPTLEEIREAILRDTKSIWPSADVSEDSDHFVHASRLASCASGQYAHQHWIARQIFPDTADSDYLERHAAMRGIYRRNPTTATGEAVLTGIAGSRIAAGLQIRAGNRMYQVRFAGEIGASGMGRVRITALEAGAAANIRETAAEMMAAPVGVSSDCTVSAQGGTDGETDASLLARLLEILRRPPSGGNKYDYRNWALSIDGVTAAYVHPLRRGLGTVDVVITSENGLPSDETVKKVQDYIDDMRPVTAKNVAVLKPDITALDIEIQVKTENVSLETVKTRIQTALTEYFDSLIPGDGIVVSKIEAAVSNTDGVIDRKLVSPSENLAADTTDKVEWYKLGNLTVTKMV</sequence>
<comment type="similarity">
    <text evidence="1">Belongs to the Mu gp47/PBSX XkdT family.</text>
</comment>
<feature type="domain" description="Baseplate protein J-like barrel" evidence="2">
    <location>
        <begin position="90"/>
        <end position="162"/>
    </location>
</feature>
<organism evidence="5 6">
    <name type="scientific">Neisseria sicca</name>
    <dbReference type="NCBI Taxonomy" id="490"/>
    <lineage>
        <taxon>Bacteria</taxon>
        <taxon>Pseudomonadati</taxon>
        <taxon>Pseudomonadota</taxon>
        <taxon>Betaproteobacteria</taxon>
        <taxon>Neisseriales</taxon>
        <taxon>Neisseriaceae</taxon>
        <taxon>Neisseria</taxon>
    </lineage>
</organism>
<comment type="caution">
    <text evidence="5">The sequence shown here is derived from an EMBL/GenBank/DDBJ whole genome shotgun (WGS) entry which is preliminary data.</text>
</comment>
<evidence type="ECO:0000313" key="6">
    <source>
        <dbReference type="Proteomes" id="UP000780345"/>
    </source>
</evidence>
<dbReference type="PANTHER" id="PTHR37829">
    <property type="entry name" value="PHAGE-LIKE ELEMENT PBSX PROTEIN XKDT"/>
    <property type="match status" value="1"/>
</dbReference>
<dbReference type="InterPro" id="IPR006949">
    <property type="entry name" value="Barrel_Baseplate_J-like"/>
</dbReference>
<dbReference type="Proteomes" id="UP000780345">
    <property type="component" value="Unassembled WGS sequence"/>
</dbReference>
<dbReference type="Pfam" id="PF26078">
    <property type="entry name" value="Baseplate_J_M"/>
    <property type="match status" value="1"/>
</dbReference>
<reference evidence="5" key="1">
    <citation type="submission" date="2020-04" db="EMBL/GenBank/DDBJ databases">
        <title>Deep metagenomics examines the oral microbiome during advanced dental caries in children, revealing novel taxa and co-occurrences with host molecules.</title>
        <authorList>
            <person name="Baker J.L."/>
            <person name="Morton J.T."/>
            <person name="Dinis M."/>
            <person name="Alvarez R."/>
            <person name="Tran N.C."/>
            <person name="Knight R."/>
            <person name="Edlund A."/>
        </authorList>
    </citation>
    <scope>NUCLEOTIDE SEQUENCE</scope>
    <source>
        <strain evidence="5">JCVI_32_bin.62</strain>
    </source>
</reference>
<feature type="domain" description="Baseplate J-like C-terminal" evidence="4">
    <location>
        <begin position="265"/>
        <end position="347"/>
    </location>
</feature>
<evidence type="ECO:0000313" key="5">
    <source>
        <dbReference type="EMBL" id="MBF1264520.1"/>
    </source>
</evidence>